<feature type="transmembrane region" description="Helical" evidence="2">
    <location>
        <begin position="141"/>
        <end position="164"/>
    </location>
</feature>
<evidence type="ECO:0000313" key="4">
    <source>
        <dbReference type="EMBL" id="MCP2329925.1"/>
    </source>
</evidence>
<feature type="transmembrane region" description="Helical" evidence="2">
    <location>
        <begin position="70"/>
        <end position="91"/>
    </location>
</feature>
<reference evidence="4 5" key="2">
    <citation type="submission" date="2022-06" db="EMBL/GenBank/DDBJ databases">
        <title>Genomic Encyclopedia of Type Strains, Phase I: the one thousand microbial genomes (KMG-I) project.</title>
        <authorList>
            <person name="Kyrpides N."/>
        </authorList>
    </citation>
    <scope>NUCLEOTIDE SEQUENCE [LARGE SCALE GENOMIC DNA]</scope>
    <source>
        <strain evidence="4 5">DSM 43889</strain>
    </source>
</reference>
<dbReference type="RefSeq" id="WP_026418746.1">
    <property type="nucleotide sequence ID" value="NZ_AUBJ02000001.1"/>
</dbReference>
<reference evidence="4 5" key="1">
    <citation type="submission" date="2013-07" db="EMBL/GenBank/DDBJ databases">
        <authorList>
            <consortium name="DOE Joint Genome Institute"/>
            <person name="Reeve W."/>
            <person name="Huntemann M."/>
            <person name="Han J."/>
            <person name="Chen A."/>
            <person name="Kyrpides N."/>
            <person name="Mavromatis K."/>
            <person name="Markowitz V."/>
            <person name="Palaniappan K."/>
            <person name="Ivanova N."/>
            <person name="Schaumberg A."/>
            <person name="Pati A."/>
            <person name="Liolios K."/>
            <person name="Nordberg H.P."/>
            <person name="Cantor M.N."/>
            <person name="Hua S.X."/>
            <person name="Woyke T."/>
        </authorList>
    </citation>
    <scope>NUCLEOTIDE SEQUENCE [LARGE SCALE GENOMIC DNA]</scope>
    <source>
        <strain evidence="4 5">DSM 43889</strain>
    </source>
</reference>
<accession>A0ABT1JBP9</accession>
<evidence type="ECO:0000256" key="2">
    <source>
        <dbReference type="SAM" id="Phobius"/>
    </source>
</evidence>
<feature type="transmembrane region" description="Helical" evidence="2">
    <location>
        <begin position="6"/>
        <end position="25"/>
    </location>
</feature>
<dbReference type="EMBL" id="AUBJ02000001">
    <property type="protein sequence ID" value="MCP2329925.1"/>
    <property type="molecule type" value="Genomic_DNA"/>
</dbReference>
<keyword evidence="2" id="KW-0472">Membrane</keyword>
<keyword evidence="5" id="KW-1185">Reference proteome</keyword>
<comment type="caution">
    <text evidence="4">The sequence shown here is derived from an EMBL/GenBank/DDBJ whole genome shotgun (WGS) entry which is preliminary data.</text>
</comment>
<protein>
    <recommendedName>
        <fullName evidence="3">DUF6545 domain-containing protein</fullName>
    </recommendedName>
</protein>
<dbReference type="InterPro" id="IPR050039">
    <property type="entry name" value="MAB_1171c-like"/>
</dbReference>
<evidence type="ECO:0000259" key="3">
    <source>
        <dbReference type="Pfam" id="PF20182"/>
    </source>
</evidence>
<organism evidence="4 5">
    <name type="scientific">Actinoalloteichus caeruleus DSM 43889</name>
    <dbReference type="NCBI Taxonomy" id="1120930"/>
    <lineage>
        <taxon>Bacteria</taxon>
        <taxon>Bacillati</taxon>
        <taxon>Actinomycetota</taxon>
        <taxon>Actinomycetes</taxon>
        <taxon>Pseudonocardiales</taxon>
        <taxon>Pseudonocardiaceae</taxon>
        <taxon>Actinoalloteichus</taxon>
        <taxon>Actinoalloteichus cyanogriseus</taxon>
    </lineage>
</organism>
<feature type="transmembrane region" description="Helical" evidence="2">
    <location>
        <begin position="235"/>
        <end position="255"/>
    </location>
</feature>
<feature type="domain" description="DUF6545" evidence="3">
    <location>
        <begin position="260"/>
        <end position="401"/>
    </location>
</feature>
<dbReference type="Proteomes" id="UP000791080">
    <property type="component" value="Unassembled WGS sequence"/>
</dbReference>
<dbReference type="Pfam" id="PF20182">
    <property type="entry name" value="DUF6545"/>
    <property type="match status" value="1"/>
</dbReference>
<dbReference type="NCBIfam" id="NF042915">
    <property type="entry name" value="MAB_1171c_fam"/>
    <property type="match status" value="1"/>
</dbReference>
<sequence length="422" mass="44325">MVTALFLTVSLLVSLAAAFRAVRNLRRGPGGNPGRWALVGVLGSLGFAFLVLAPATQAVLAGIYPNIGRLLSNLGTLAAAFSAVMLLLYLAHPPEEARRRAPRRFLVFAVAELALLVLFLAADIPESRGLFGEYYSTHPTLAGYVLVYSAYLGAVLVDLAWLGLRYSNATGGSLRIGLRVLAVGCVLGLSYVAEKLYSTTRAALEGPETGSESYCVTPFDNFGCAMSVGMPAASVLVMTVGLLLPAVAPIINRLVRAPGEWRAYRELRPLWAALYEAVPEIALTSPDAVKGDYGRRDVGMRLYRRVIEIRDGVLALRPYRDPSVAEQVGGAGRAAGLTGEDLAATVEAAVISAAIAGARSGRPVDPGGGDSASPDPGPETALPPDLASETAFLRRVSVAFVSSALVRPHRGERASDDVPSGA</sequence>
<feature type="transmembrane region" description="Helical" evidence="2">
    <location>
        <begin position="103"/>
        <end position="121"/>
    </location>
</feature>
<feature type="transmembrane region" description="Helical" evidence="2">
    <location>
        <begin position="37"/>
        <end position="64"/>
    </location>
</feature>
<feature type="transmembrane region" description="Helical" evidence="2">
    <location>
        <begin position="176"/>
        <end position="193"/>
    </location>
</feature>
<evidence type="ECO:0000313" key="5">
    <source>
        <dbReference type="Proteomes" id="UP000791080"/>
    </source>
</evidence>
<dbReference type="InterPro" id="IPR046675">
    <property type="entry name" value="DUF6545"/>
</dbReference>
<feature type="region of interest" description="Disordered" evidence="1">
    <location>
        <begin position="360"/>
        <end position="386"/>
    </location>
</feature>
<evidence type="ECO:0000256" key="1">
    <source>
        <dbReference type="SAM" id="MobiDB-lite"/>
    </source>
</evidence>
<proteinExistence type="predicted"/>
<keyword evidence="2" id="KW-0812">Transmembrane</keyword>
<name>A0ABT1JBP9_ACTCY</name>
<keyword evidence="2" id="KW-1133">Transmembrane helix</keyword>
<gene>
    <name evidence="4" type="ORF">G443_000195</name>
</gene>